<dbReference type="InterPro" id="IPR029063">
    <property type="entry name" value="SAM-dependent_MTases_sf"/>
</dbReference>
<accession>A0A060HQX5</accession>
<dbReference type="Gene3D" id="3.40.50.150">
    <property type="entry name" value="Vaccinia Virus protein VP39"/>
    <property type="match status" value="1"/>
</dbReference>
<dbReference type="SUPFAM" id="SSF53335">
    <property type="entry name" value="S-adenosyl-L-methionine-dependent methyltransferases"/>
    <property type="match status" value="1"/>
</dbReference>
<evidence type="ECO:0000313" key="3">
    <source>
        <dbReference type="EMBL" id="AIC15896.1"/>
    </source>
</evidence>
<dbReference type="HOGENOM" id="CLU_1028971_0_0_2"/>
<keyword evidence="3" id="KW-0489">Methyltransferase</keyword>
<feature type="domain" description="Methyltransferase type 11" evidence="2">
    <location>
        <begin position="78"/>
        <end position="169"/>
    </location>
</feature>
<organism evidence="3 4">
    <name type="scientific">Nitrososphaera viennensis EN76</name>
    <dbReference type="NCBI Taxonomy" id="926571"/>
    <lineage>
        <taxon>Archaea</taxon>
        <taxon>Nitrososphaerota</taxon>
        <taxon>Nitrososphaeria</taxon>
        <taxon>Nitrososphaerales</taxon>
        <taxon>Nitrososphaeraceae</taxon>
        <taxon>Nitrososphaera</taxon>
    </lineage>
</organism>
<dbReference type="Pfam" id="PF08241">
    <property type="entry name" value="Methyltransf_11"/>
    <property type="match status" value="1"/>
</dbReference>
<dbReference type="EMBL" id="CP007536">
    <property type="protein sequence ID" value="AIC15896.1"/>
    <property type="molecule type" value="Genomic_DNA"/>
</dbReference>
<dbReference type="PANTHER" id="PTHR44068">
    <property type="entry name" value="ZGC:194242"/>
    <property type="match status" value="1"/>
</dbReference>
<dbReference type="Proteomes" id="UP000027093">
    <property type="component" value="Chromosome"/>
</dbReference>
<evidence type="ECO:0000313" key="4">
    <source>
        <dbReference type="Proteomes" id="UP000027093"/>
    </source>
</evidence>
<dbReference type="GO" id="GO:0032259">
    <property type="term" value="P:methylation"/>
    <property type="evidence" value="ECO:0007669"/>
    <property type="project" value="UniProtKB-KW"/>
</dbReference>
<keyword evidence="4" id="KW-1185">Reference proteome</keyword>
<name>A0A060HQX5_9ARCH</name>
<protein>
    <submittedName>
        <fullName evidence="3">Methyltransferase type 11</fullName>
    </submittedName>
</protein>
<reference evidence="3 4" key="1">
    <citation type="journal article" date="2014" name="Int. J. Syst. Evol. Microbiol.">
        <title>Nitrososphaera viennensis gen. nov., sp. nov., an aerobic and mesophilic, ammonia-oxidizing archaeon from soil and a member of the archaeal phylum Thaumarchaeota.</title>
        <authorList>
            <person name="Stieglmeier M."/>
            <person name="Klingl A."/>
            <person name="Alves R.J."/>
            <person name="Rittmann S.K."/>
            <person name="Melcher M."/>
            <person name="Leisch N."/>
            <person name="Schleper C."/>
        </authorList>
    </citation>
    <scope>NUCLEOTIDE SEQUENCE [LARGE SCALE GENOMIC DNA]</scope>
    <source>
        <strain evidence="3">EN76</strain>
    </source>
</reference>
<dbReference type="CDD" id="cd02440">
    <property type="entry name" value="AdoMet_MTases"/>
    <property type="match status" value="1"/>
</dbReference>
<sequence>MAGSIRPLDVLLWTFRRSEKDIVKLYNSLSPLMTIATGGRMLNFGYWSDSAKTPLEAQRMLCAVVGELAELASARIVIDVGSGLGAPAAYWKSCYKSLDVACVNINFSQLQDSKDARASLVSATSTALPFASGSVDRVVALESAQHFRPLERFVHESARVLAAGGLLVIAIPVLKLQKKRKRLLQFLSLGILSVTWSSEHYAPEYVESAIKGAGLSIEACRYIGPHVYGPLADYYLENRENLKPRILAAYPVYLEKMLYRSILKMKQLSDRGDIEYILLKARKTQTR</sequence>
<dbReference type="GO" id="GO:0008757">
    <property type="term" value="F:S-adenosylmethionine-dependent methyltransferase activity"/>
    <property type="evidence" value="ECO:0007669"/>
    <property type="project" value="InterPro"/>
</dbReference>
<dbReference type="PANTHER" id="PTHR44068:SF11">
    <property type="entry name" value="GERANYL DIPHOSPHATE 2-C-METHYLTRANSFERASE"/>
    <property type="match status" value="1"/>
</dbReference>
<dbReference type="InterPro" id="IPR050447">
    <property type="entry name" value="Erg6_SMT_methyltransf"/>
</dbReference>
<proteinExistence type="predicted"/>
<keyword evidence="1 3" id="KW-0808">Transferase</keyword>
<dbReference type="STRING" id="926571.NVIE_016440"/>
<evidence type="ECO:0000259" key="2">
    <source>
        <dbReference type="Pfam" id="PF08241"/>
    </source>
</evidence>
<gene>
    <name evidence="3" type="ORF">NVIE_016440</name>
</gene>
<dbReference type="KEGG" id="nvn:NVIE_016440"/>
<evidence type="ECO:0000256" key="1">
    <source>
        <dbReference type="ARBA" id="ARBA00022679"/>
    </source>
</evidence>
<dbReference type="AlphaFoldDB" id="A0A060HQX5"/>
<dbReference type="InterPro" id="IPR013216">
    <property type="entry name" value="Methyltransf_11"/>
</dbReference>